<evidence type="ECO:0000259" key="1">
    <source>
        <dbReference type="PROSITE" id="PS50011"/>
    </source>
</evidence>
<dbReference type="GO" id="GO:0005524">
    <property type="term" value="F:ATP binding"/>
    <property type="evidence" value="ECO:0007669"/>
    <property type="project" value="InterPro"/>
</dbReference>
<protein>
    <recommendedName>
        <fullName evidence="1">Protein kinase domain-containing protein</fullName>
    </recommendedName>
</protein>
<organism evidence="2 3">
    <name type="scientific">Aspergillus parasiticus</name>
    <dbReference type="NCBI Taxonomy" id="5067"/>
    <lineage>
        <taxon>Eukaryota</taxon>
        <taxon>Fungi</taxon>
        <taxon>Dikarya</taxon>
        <taxon>Ascomycota</taxon>
        <taxon>Pezizomycotina</taxon>
        <taxon>Eurotiomycetes</taxon>
        <taxon>Eurotiomycetidae</taxon>
        <taxon>Eurotiales</taxon>
        <taxon>Aspergillaceae</taxon>
        <taxon>Aspergillus</taxon>
        <taxon>Aspergillus subgen. Circumdati</taxon>
    </lineage>
</organism>
<dbReference type="InterPro" id="IPR000719">
    <property type="entry name" value="Prot_kinase_dom"/>
</dbReference>
<accession>A0A5N6DUY2</accession>
<evidence type="ECO:0000313" key="3">
    <source>
        <dbReference type="Proteomes" id="UP000326532"/>
    </source>
</evidence>
<feature type="domain" description="Protein kinase" evidence="1">
    <location>
        <begin position="1"/>
        <end position="156"/>
    </location>
</feature>
<dbReference type="AlphaFoldDB" id="A0A5N6DUY2"/>
<dbReference type="EMBL" id="ML734949">
    <property type="protein sequence ID" value="KAB8208889.1"/>
    <property type="molecule type" value="Genomic_DNA"/>
</dbReference>
<proteinExistence type="predicted"/>
<dbReference type="OMA" id="NILAYIM"/>
<dbReference type="Gene3D" id="1.10.510.10">
    <property type="entry name" value="Transferase(Phosphotransferase) domain 1"/>
    <property type="match status" value="1"/>
</dbReference>
<dbReference type="VEuPathDB" id="FungiDB:BDV34DRAFT_222146"/>
<name>A0A5N6DUY2_ASPPA</name>
<dbReference type="SUPFAM" id="SSF56112">
    <property type="entry name" value="Protein kinase-like (PK-like)"/>
    <property type="match status" value="1"/>
</dbReference>
<dbReference type="GO" id="GO:0004672">
    <property type="term" value="F:protein kinase activity"/>
    <property type="evidence" value="ECO:0007669"/>
    <property type="project" value="InterPro"/>
</dbReference>
<sequence>MTIISYTQPDNIVVNYGLGDVRFTDVQLADCGNTVPADSAYAKDGDLIGGPIWRSPEAQLRIGWGTQTDIWSFGALLVALLYGDNFFLFKPDVPADHDEYESKILQRQCQFFGPFPLIYREICPQETLNILAYIMKRIPPEKKKPFSRISEQEISK</sequence>
<evidence type="ECO:0000313" key="2">
    <source>
        <dbReference type="EMBL" id="KAB8208889.1"/>
    </source>
</evidence>
<dbReference type="InterPro" id="IPR011009">
    <property type="entry name" value="Kinase-like_dom_sf"/>
</dbReference>
<dbReference type="PROSITE" id="PS50011">
    <property type="entry name" value="PROTEIN_KINASE_DOM"/>
    <property type="match status" value="1"/>
</dbReference>
<keyword evidence="3" id="KW-1185">Reference proteome</keyword>
<dbReference type="Proteomes" id="UP000326532">
    <property type="component" value="Unassembled WGS sequence"/>
</dbReference>
<reference evidence="2 3" key="1">
    <citation type="submission" date="2019-04" db="EMBL/GenBank/DDBJ databases">
        <title>Fungal friends and foes A comparative genomics study of 23 Aspergillus species from section Flavi.</title>
        <authorList>
            <consortium name="DOE Joint Genome Institute"/>
            <person name="Kjaerbolling I."/>
            <person name="Vesth T.C."/>
            <person name="Frisvad J.C."/>
            <person name="Nybo J.L."/>
            <person name="Theobald S."/>
            <person name="Kildgaard S."/>
            <person name="Petersen T.I."/>
            <person name="Kuo A."/>
            <person name="Sato A."/>
            <person name="Lyhne E.K."/>
            <person name="Kogle M.E."/>
            <person name="Wiebenga A."/>
            <person name="Kun R.S."/>
            <person name="Lubbers R.J."/>
            <person name="Makela M.R."/>
            <person name="Barry K."/>
            <person name="Chovatia M."/>
            <person name="Clum A."/>
            <person name="Daum C."/>
            <person name="Haridas S."/>
            <person name="He G."/>
            <person name="LaButti K."/>
            <person name="Lipzen A."/>
            <person name="Mondo S."/>
            <person name="Pangilinan J."/>
            <person name="Riley R."/>
            <person name="Salamov A."/>
            <person name="Simmons B.A."/>
            <person name="Magnuson J.K."/>
            <person name="Henrissat B."/>
            <person name="Mortensen U.H."/>
            <person name="Larsen T.O."/>
            <person name="De vries R.P."/>
            <person name="Grigoriev I.V."/>
            <person name="Machida M."/>
            <person name="Baker S.E."/>
            <person name="Andersen M.R."/>
        </authorList>
    </citation>
    <scope>NUCLEOTIDE SEQUENCE [LARGE SCALE GENOMIC DNA]</scope>
    <source>
        <strain evidence="2 3">CBS 117618</strain>
    </source>
</reference>
<gene>
    <name evidence="2" type="ORF">BDV34DRAFT_222146</name>
</gene>